<dbReference type="SUPFAM" id="SSF49354">
    <property type="entry name" value="PapD-like"/>
    <property type="match status" value="1"/>
</dbReference>
<dbReference type="InterPro" id="IPR013783">
    <property type="entry name" value="Ig-like_fold"/>
</dbReference>
<evidence type="ECO:0000313" key="2">
    <source>
        <dbReference type="EMBL" id="KVK85635.1"/>
    </source>
</evidence>
<dbReference type="Proteomes" id="UP000069001">
    <property type="component" value="Unassembled WGS sequence"/>
</dbReference>
<accession>A0A103ZT60</accession>
<reference evidence="2 3" key="1">
    <citation type="submission" date="2015-11" db="EMBL/GenBank/DDBJ databases">
        <title>Expanding the genomic diversity of Burkholderia species for the development of highly accurate diagnostics.</title>
        <authorList>
            <person name="Sahl J."/>
            <person name="Keim P."/>
            <person name="Wagner D."/>
        </authorList>
    </citation>
    <scope>NUCLEOTIDE SEQUENCE [LARGE SCALE GENOMIC DNA]</scope>
    <source>
        <strain evidence="2 3">MSMB1302</strain>
    </source>
</reference>
<dbReference type="Gene3D" id="2.60.40.10">
    <property type="entry name" value="Immunoglobulins"/>
    <property type="match status" value="1"/>
</dbReference>
<evidence type="ECO:0000256" key="1">
    <source>
        <dbReference type="SAM" id="SignalP"/>
    </source>
</evidence>
<organism evidence="2 3">
    <name type="scientific">Burkholderia cepacia</name>
    <name type="common">Pseudomonas cepacia</name>
    <dbReference type="NCBI Taxonomy" id="292"/>
    <lineage>
        <taxon>Bacteria</taxon>
        <taxon>Pseudomonadati</taxon>
        <taxon>Pseudomonadota</taxon>
        <taxon>Betaproteobacteria</taxon>
        <taxon>Burkholderiales</taxon>
        <taxon>Burkholderiaceae</taxon>
        <taxon>Burkholderia</taxon>
        <taxon>Burkholderia cepacia complex</taxon>
    </lineage>
</organism>
<comment type="caution">
    <text evidence="2">The sequence shown here is derived from an EMBL/GenBank/DDBJ whole genome shotgun (WGS) entry which is preliminary data.</text>
</comment>
<feature type="chain" id="PRO_5007120207" evidence="1">
    <location>
        <begin position="26"/>
        <end position="228"/>
    </location>
</feature>
<proteinExistence type="predicted"/>
<dbReference type="EMBL" id="LOYH01000029">
    <property type="protein sequence ID" value="KVK85635.1"/>
    <property type="molecule type" value="Genomic_DNA"/>
</dbReference>
<dbReference type="RefSeq" id="WP_059525521.1">
    <property type="nucleotide sequence ID" value="NZ_LOXZ01000034.1"/>
</dbReference>
<feature type="signal peptide" evidence="1">
    <location>
        <begin position="1"/>
        <end position="25"/>
    </location>
</feature>
<dbReference type="AlphaFoldDB" id="A0A103ZT60"/>
<dbReference type="InterPro" id="IPR008962">
    <property type="entry name" value="PapD-like_sf"/>
</dbReference>
<keyword evidence="1" id="KW-0732">Signal</keyword>
<sequence>MTFKPRGVLSMVAGLLFAAAVPAFAAGELMVMPATTRVVSQHDQRVTVRNMGDEPIYLSISVKKVTNPGVAKETTVDLGDLERPGLIASPDKLTLGPNQSRQITLQSLMEVPQEELYRLYVVPVKSLKVDDAPADKITAPLSVSIGYGVLVRHLPKPLKQRAAWAHRCEKGGITLESTGTVRSILDDVVVGDGKQAQTIAVFPGTPQHFAATRMSFRVDEKPVTLACP</sequence>
<evidence type="ECO:0000313" key="3">
    <source>
        <dbReference type="Proteomes" id="UP000069001"/>
    </source>
</evidence>
<gene>
    <name evidence="2" type="ORF">WS90_00040</name>
</gene>
<protein>
    <submittedName>
        <fullName evidence="2">Pilus assembly protein</fullName>
    </submittedName>
</protein>
<name>A0A103ZT60_BURCE</name>